<dbReference type="GO" id="GO:0003677">
    <property type="term" value="F:DNA binding"/>
    <property type="evidence" value="ECO:0007669"/>
    <property type="project" value="UniProtKB-KW"/>
</dbReference>
<protein>
    <submittedName>
        <fullName evidence="6">Transcriptional regulator</fullName>
    </submittedName>
</protein>
<dbReference type="OrthoDB" id="9814815at2"/>
<dbReference type="AlphaFoldDB" id="A0A1J4QJJ0"/>
<organism evidence="6 7">
    <name type="scientific">Oceanisphaera psychrotolerans</name>
    <dbReference type="NCBI Taxonomy" id="1414654"/>
    <lineage>
        <taxon>Bacteria</taxon>
        <taxon>Pseudomonadati</taxon>
        <taxon>Pseudomonadota</taxon>
        <taxon>Gammaproteobacteria</taxon>
        <taxon>Aeromonadales</taxon>
        <taxon>Aeromonadaceae</taxon>
        <taxon>Oceanisphaera</taxon>
    </lineage>
</organism>
<gene>
    <name evidence="6" type="ORF">BFR47_09000</name>
</gene>
<evidence type="ECO:0000259" key="5">
    <source>
        <dbReference type="PROSITE" id="PS51000"/>
    </source>
</evidence>
<evidence type="ECO:0000256" key="3">
    <source>
        <dbReference type="ARBA" id="ARBA00023125"/>
    </source>
</evidence>
<dbReference type="Pfam" id="PF00455">
    <property type="entry name" value="DeoRC"/>
    <property type="match status" value="1"/>
</dbReference>
<evidence type="ECO:0000256" key="2">
    <source>
        <dbReference type="ARBA" id="ARBA00023015"/>
    </source>
</evidence>
<dbReference type="Pfam" id="PF08220">
    <property type="entry name" value="HTH_DeoR"/>
    <property type="match status" value="1"/>
</dbReference>
<keyword evidence="2" id="KW-0805">Transcription regulation</keyword>
<evidence type="ECO:0000313" key="7">
    <source>
        <dbReference type="Proteomes" id="UP000243073"/>
    </source>
</evidence>
<dbReference type="SUPFAM" id="SSF100950">
    <property type="entry name" value="NagB/RpiA/CoA transferase-like"/>
    <property type="match status" value="1"/>
</dbReference>
<dbReference type="PRINTS" id="PR00037">
    <property type="entry name" value="HTHLACR"/>
</dbReference>
<dbReference type="InterPro" id="IPR037171">
    <property type="entry name" value="NagB/RpiA_transferase-like"/>
</dbReference>
<accession>A0A1J4QJJ0</accession>
<keyword evidence="7" id="KW-1185">Reference proteome</keyword>
<dbReference type="RefSeq" id="WP_071471392.1">
    <property type="nucleotide sequence ID" value="NZ_MDKE01000003.1"/>
</dbReference>
<dbReference type="PANTHER" id="PTHR30363:SF4">
    <property type="entry name" value="GLYCEROL-3-PHOSPHATE REGULON REPRESSOR"/>
    <property type="match status" value="1"/>
</dbReference>
<keyword evidence="4" id="KW-0804">Transcription</keyword>
<sequence length="253" mass="27882">MKQTLRHQQILELLKHKGFASTEDLVAQFDVSPQTIRRDLNDLAEHNRIRRHHGGASLMSSTVNAAYDSRKVMYAREKDGIGRAIAAEIPDGASLFIDIGTTTEAVARALLDHQELRVITNNIHVASILSQKEDFTVIIAGGEVRNRDGGIVGEATRDFVQQFRTDYGIIGISGIDTDGSLLEFDYHEVRIAQAIISNSRQVFLAADQSKFGRSAMVNMGNISQITALFTDAAPPTALQKIMDEHQVACHITE</sequence>
<dbReference type="PANTHER" id="PTHR30363">
    <property type="entry name" value="HTH-TYPE TRANSCRIPTIONAL REGULATOR SRLR-RELATED"/>
    <property type="match status" value="1"/>
</dbReference>
<keyword evidence="3" id="KW-0238">DNA-binding</keyword>
<comment type="caution">
    <text evidence="6">The sequence shown here is derived from an EMBL/GenBank/DDBJ whole genome shotgun (WGS) entry which is preliminary data.</text>
</comment>
<dbReference type="InterPro" id="IPR001034">
    <property type="entry name" value="DeoR_HTH"/>
</dbReference>
<dbReference type="SUPFAM" id="SSF46785">
    <property type="entry name" value="Winged helix' DNA-binding domain"/>
    <property type="match status" value="1"/>
</dbReference>
<name>A0A1J4QJJ0_9GAMM</name>
<dbReference type="SMART" id="SM01134">
    <property type="entry name" value="DeoRC"/>
    <property type="match status" value="1"/>
</dbReference>
<dbReference type="InterPro" id="IPR014036">
    <property type="entry name" value="DeoR-like_C"/>
</dbReference>
<dbReference type="Proteomes" id="UP000243073">
    <property type="component" value="Unassembled WGS sequence"/>
</dbReference>
<dbReference type="Gene3D" id="3.30.750.70">
    <property type="entry name" value="4-hydroxybutyrate coenzyme like domains"/>
    <property type="match status" value="1"/>
</dbReference>
<dbReference type="NCBIfam" id="NF008154">
    <property type="entry name" value="PRK10906.1"/>
    <property type="match status" value="1"/>
</dbReference>
<proteinExistence type="predicted"/>
<dbReference type="GO" id="GO:0003700">
    <property type="term" value="F:DNA-binding transcription factor activity"/>
    <property type="evidence" value="ECO:0007669"/>
    <property type="project" value="InterPro"/>
</dbReference>
<dbReference type="EMBL" id="MDKE01000003">
    <property type="protein sequence ID" value="OIN14027.1"/>
    <property type="molecule type" value="Genomic_DNA"/>
</dbReference>
<evidence type="ECO:0000313" key="6">
    <source>
        <dbReference type="EMBL" id="OIN14027.1"/>
    </source>
</evidence>
<dbReference type="SMART" id="SM00420">
    <property type="entry name" value="HTH_DEOR"/>
    <property type="match status" value="1"/>
</dbReference>
<dbReference type="PROSITE" id="PS00894">
    <property type="entry name" value="HTH_DEOR_1"/>
    <property type="match status" value="1"/>
</dbReference>
<dbReference type="STRING" id="1414654.BFR47_09000"/>
<dbReference type="InterPro" id="IPR050313">
    <property type="entry name" value="Carb_Metab_HTH_regulators"/>
</dbReference>
<evidence type="ECO:0000256" key="4">
    <source>
        <dbReference type="ARBA" id="ARBA00023163"/>
    </source>
</evidence>
<dbReference type="InterPro" id="IPR018356">
    <property type="entry name" value="Tscrpt_reg_HTH_DeoR_CS"/>
</dbReference>
<keyword evidence="1" id="KW-0678">Repressor</keyword>
<dbReference type="InterPro" id="IPR036388">
    <property type="entry name" value="WH-like_DNA-bd_sf"/>
</dbReference>
<dbReference type="InterPro" id="IPR036390">
    <property type="entry name" value="WH_DNA-bd_sf"/>
</dbReference>
<dbReference type="PROSITE" id="PS51000">
    <property type="entry name" value="HTH_DEOR_2"/>
    <property type="match status" value="1"/>
</dbReference>
<reference evidence="6 7" key="1">
    <citation type="submission" date="2016-07" db="EMBL/GenBank/DDBJ databases">
        <title>Draft Genome Sequence of Oceanisphaera psychrotolerans, isolated from coastal sediment samples.</title>
        <authorList>
            <person name="Zhuo S."/>
            <person name="Ruan Z."/>
        </authorList>
    </citation>
    <scope>NUCLEOTIDE SEQUENCE [LARGE SCALE GENOMIC DNA]</scope>
    <source>
        <strain evidence="6 7">LAM-WHM-ZC</strain>
    </source>
</reference>
<evidence type="ECO:0000256" key="1">
    <source>
        <dbReference type="ARBA" id="ARBA00022491"/>
    </source>
</evidence>
<feature type="domain" description="HTH deoR-type" evidence="5">
    <location>
        <begin position="3"/>
        <end position="58"/>
    </location>
</feature>
<dbReference type="Gene3D" id="1.10.10.10">
    <property type="entry name" value="Winged helix-like DNA-binding domain superfamily/Winged helix DNA-binding domain"/>
    <property type="match status" value="1"/>
</dbReference>